<protein>
    <submittedName>
        <fullName evidence="1">Alkaline phosphatase family protein</fullName>
    </submittedName>
</protein>
<dbReference type="SUPFAM" id="SSF53649">
    <property type="entry name" value="Alkaline phosphatase-like"/>
    <property type="match status" value="1"/>
</dbReference>
<gene>
    <name evidence="1" type="ORF">D1B31_05345</name>
</gene>
<dbReference type="PANTHER" id="PTHR10151">
    <property type="entry name" value="ECTONUCLEOTIDE PYROPHOSPHATASE/PHOSPHODIESTERASE"/>
    <property type="match status" value="1"/>
</dbReference>
<dbReference type="InterPro" id="IPR017850">
    <property type="entry name" value="Alkaline_phosphatase_core_sf"/>
</dbReference>
<sequence>MKLGREIETSKPIILIIVDTLMDAPLQEAIASGKAPALKFLCETGSYLPQIVAPFPTMSVNVDTTLLTGTYCNEHKIPGLVWFNKNENRLVNYGTHYRELWKLGLSQAIDDLLYNLNESHISREVSTIHEEAEMLGKATASINALVFRGHSEHYFQLPKFLSRFTKLNTKRPVLAPRIFSYGRLSKIHPSNRNQHFWQKAGVNDASSVQQFAHIINTNSLPPFSIVYLPDLDQRIHKKGRMDLIGIQKSDQQIQAILNSFGDWESVLEEVILIVMGDNGQAWVHEKRQQAVIDLRGILRNFQIMRAGKGPFHGDQIVLAVNDRSAYVYSLDLEGAPLRALAKTLYKDKRVEVIAWKDGNDIIAISAGVEGEVRFKRGGTFMDEYGQSWFIKGNGDILNIKMNENQIHYGDFPDVLARLYSSLHSHEGEFLVASARPGYEFAGEGSPVHLGGAGHGGLHAQDSLVPMIVTGTRFLPEHQRIVDLKKWILTLLH</sequence>
<keyword evidence="2" id="KW-1185">Reference proteome</keyword>
<accession>A0A417YXH8</accession>
<dbReference type="Proteomes" id="UP000284416">
    <property type="component" value="Unassembled WGS sequence"/>
</dbReference>
<dbReference type="PANTHER" id="PTHR10151:SF120">
    <property type="entry name" value="BIS(5'-ADENOSYL)-TRIPHOSPHATASE"/>
    <property type="match status" value="1"/>
</dbReference>
<name>A0A417YXH8_9BACI</name>
<evidence type="ECO:0000313" key="1">
    <source>
        <dbReference type="EMBL" id="RHW42317.1"/>
    </source>
</evidence>
<dbReference type="Gene3D" id="3.40.720.10">
    <property type="entry name" value="Alkaline Phosphatase, subunit A"/>
    <property type="match status" value="1"/>
</dbReference>
<dbReference type="OrthoDB" id="2381338at2"/>
<dbReference type="AlphaFoldDB" id="A0A417YXH8"/>
<dbReference type="Pfam" id="PF01663">
    <property type="entry name" value="Phosphodiest"/>
    <property type="match status" value="1"/>
</dbReference>
<comment type="caution">
    <text evidence="1">The sequence shown here is derived from an EMBL/GenBank/DDBJ whole genome shotgun (WGS) entry which is preliminary data.</text>
</comment>
<dbReference type="RefSeq" id="WP_118919972.1">
    <property type="nucleotide sequence ID" value="NZ_QWEG01000003.1"/>
</dbReference>
<dbReference type="GO" id="GO:0016787">
    <property type="term" value="F:hydrolase activity"/>
    <property type="evidence" value="ECO:0007669"/>
    <property type="project" value="UniProtKB-ARBA"/>
</dbReference>
<evidence type="ECO:0000313" key="2">
    <source>
        <dbReference type="Proteomes" id="UP000284416"/>
    </source>
</evidence>
<organism evidence="1 2">
    <name type="scientific">Neobacillus notoginsengisoli</name>
    <dbReference type="NCBI Taxonomy" id="1578198"/>
    <lineage>
        <taxon>Bacteria</taxon>
        <taxon>Bacillati</taxon>
        <taxon>Bacillota</taxon>
        <taxon>Bacilli</taxon>
        <taxon>Bacillales</taxon>
        <taxon>Bacillaceae</taxon>
        <taxon>Neobacillus</taxon>
    </lineage>
</organism>
<reference evidence="1 2" key="1">
    <citation type="journal article" date="2017" name="Int. J. Syst. Evol. Microbiol.">
        <title>Bacillus notoginsengisoli sp. nov., a novel bacterium isolated from the rhizosphere of Panax notoginseng.</title>
        <authorList>
            <person name="Zhang M.Y."/>
            <person name="Cheng J."/>
            <person name="Cai Y."/>
            <person name="Zhang T.Y."/>
            <person name="Wu Y.Y."/>
            <person name="Manikprabhu D."/>
            <person name="Li W.J."/>
            <person name="Zhang Y.X."/>
        </authorList>
    </citation>
    <scope>NUCLEOTIDE SEQUENCE [LARGE SCALE GENOMIC DNA]</scope>
    <source>
        <strain evidence="1 2">JCM 30743</strain>
    </source>
</reference>
<dbReference type="EMBL" id="QWEG01000003">
    <property type="protein sequence ID" value="RHW42317.1"/>
    <property type="molecule type" value="Genomic_DNA"/>
</dbReference>
<dbReference type="InterPro" id="IPR002591">
    <property type="entry name" value="Phosphodiest/P_Trfase"/>
</dbReference>
<proteinExistence type="predicted"/>